<dbReference type="AlphaFoldDB" id="A0A4Q9M7Q5"/>
<proteinExistence type="predicted"/>
<sequence>MSASDFQSSLRSSSTVHSDQPVTSPVINVQSSTTVYPAFLSCSLLAPPNEEELEAHANLFYKPPNDDDYHAALLLAYVTVPNKMSFTQGVGDGQARGEEMYVPYCPKFRKTANSK</sequence>
<feature type="region of interest" description="Disordered" evidence="1">
    <location>
        <begin position="1"/>
        <end position="24"/>
    </location>
</feature>
<name>A0A4Q9M7Q5_9APHY</name>
<accession>A0A4Q9M7Q5</accession>
<gene>
    <name evidence="2" type="ORF">BD311DRAFT_676190</name>
</gene>
<protein>
    <submittedName>
        <fullName evidence="2">Uncharacterized protein</fullName>
    </submittedName>
</protein>
<organism evidence="2">
    <name type="scientific">Dichomitus squalens</name>
    <dbReference type="NCBI Taxonomy" id="114155"/>
    <lineage>
        <taxon>Eukaryota</taxon>
        <taxon>Fungi</taxon>
        <taxon>Dikarya</taxon>
        <taxon>Basidiomycota</taxon>
        <taxon>Agaricomycotina</taxon>
        <taxon>Agaricomycetes</taxon>
        <taxon>Polyporales</taxon>
        <taxon>Polyporaceae</taxon>
        <taxon>Dichomitus</taxon>
    </lineage>
</organism>
<evidence type="ECO:0000313" key="2">
    <source>
        <dbReference type="EMBL" id="TBU22407.1"/>
    </source>
</evidence>
<evidence type="ECO:0000256" key="1">
    <source>
        <dbReference type="SAM" id="MobiDB-lite"/>
    </source>
</evidence>
<dbReference type="Proteomes" id="UP000292957">
    <property type="component" value="Unassembled WGS sequence"/>
</dbReference>
<dbReference type="EMBL" id="ML143543">
    <property type="protein sequence ID" value="TBU22407.1"/>
    <property type="molecule type" value="Genomic_DNA"/>
</dbReference>
<reference evidence="2" key="1">
    <citation type="submission" date="2019-01" db="EMBL/GenBank/DDBJ databases">
        <title>Draft genome sequences of three monokaryotic isolates of the white-rot basidiomycete fungus Dichomitus squalens.</title>
        <authorList>
            <consortium name="DOE Joint Genome Institute"/>
            <person name="Lopez S.C."/>
            <person name="Andreopoulos B."/>
            <person name="Pangilinan J."/>
            <person name="Lipzen A."/>
            <person name="Riley R."/>
            <person name="Ahrendt S."/>
            <person name="Ng V."/>
            <person name="Barry K."/>
            <person name="Daum C."/>
            <person name="Grigoriev I.V."/>
            <person name="Hilden K.S."/>
            <person name="Makela M.R."/>
            <person name="de Vries R.P."/>
        </authorList>
    </citation>
    <scope>NUCLEOTIDE SEQUENCE [LARGE SCALE GENOMIC DNA]</scope>
    <source>
        <strain evidence="2">OM18370.1</strain>
    </source>
</reference>